<dbReference type="EMBL" id="SJPW01000008">
    <property type="protein sequence ID" value="TWU46087.1"/>
    <property type="molecule type" value="Genomic_DNA"/>
</dbReference>
<evidence type="ECO:0000313" key="4">
    <source>
        <dbReference type="Proteomes" id="UP000318288"/>
    </source>
</evidence>
<comment type="caution">
    <text evidence="3">The sequence shown here is derived from an EMBL/GenBank/DDBJ whole genome shotgun (WGS) entry which is preliminary data.</text>
</comment>
<reference evidence="3 4" key="1">
    <citation type="submission" date="2019-02" db="EMBL/GenBank/DDBJ databases">
        <title>Deep-cultivation of Planctomycetes and their phenomic and genomic characterization uncovers novel biology.</title>
        <authorList>
            <person name="Wiegand S."/>
            <person name="Jogler M."/>
            <person name="Boedeker C."/>
            <person name="Pinto D."/>
            <person name="Vollmers J."/>
            <person name="Rivas-Marin E."/>
            <person name="Kohn T."/>
            <person name="Peeters S.H."/>
            <person name="Heuer A."/>
            <person name="Rast P."/>
            <person name="Oberbeckmann S."/>
            <person name="Bunk B."/>
            <person name="Jeske O."/>
            <person name="Meyerdierks A."/>
            <person name="Storesund J.E."/>
            <person name="Kallscheuer N."/>
            <person name="Luecker S."/>
            <person name="Lage O.M."/>
            <person name="Pohl T."/>
            <person name="Merkel B.J."/>
            <person name="Hornburger P."/>
            <person name="Mueller R.-W."/>
            <person name="Bruemmer F."/>
            <person name="Labrenz M."/>
            <person name="Spormann A.M."/>
            <person name="Op Den Camp H."/>
            <person name="Overmann J."/>
            <person name="Amann R."/>
            <person name="Jetten M.S.M."/>
            <person name="Mascher T."/>
            <person name="Medema M.H."/>
            <person name="Devos D.P."/>
            <person name="Kaster A.-K."/>
            <person name="Ovreas L."/>
            <person name="Rohde M."/>
            <person name="Galperin M.Y."/>
            <person name="Jogler C."/>
        </authorList>
    </citation>
    <scope>NUCLEOTIDE SEQUENCE [LARGE SCALE GENOMIC DNA]</scope>
    <source>
        <strain evidence="3 4">Poly51</strain>
    </source>
</reference>
<keyword evidence="4" id="KW-1185">Reference proteome</keyword>
<evidence type="ECO:0000313" key="3">
    <source>
        <dbReference type="EMBL" id="TWU46087.1"/>
    </source>
</evidence>
<protein>
    <submittedName>
        <fullName evidence="3">Uncharacterized protein</fullName>
    </submittedName>
</protein>
<dbReference type="Gene3D" id="3.30.1490.270">
    <property type="match status" value="1"/>
</dbReference>
<dbReference type="RefSeq" id="WP_246114789.1">
    <property type="nucleotide sequence ID" value="NZ_SJPW01000008.1"/>
</dbReference>
<sequence length="849" mass="93778">MISSLSNYQPLANRYDECMTSDGKIRPAWSLLSKQVDQLGVDGMSERKATIDQMLKENGTTFLVENESDGRQNRPWQLSPVPLVIDANSWATVESGLAQRTRLLEALLKDLLGRQRLIKERIVPAELLAANPIFQRAYHGLPSFGGKRLHITATDMARAADGSWWVLGDRTRAPSGLGYLLENRIITSRVYPNLVRQCNTRRLAHFFESLRDHLRSLAPAMRENPRVALLTPGEDSYREFEDAYLARYLGVTLVQGTDLAVRGGRLNLKTLGGLLPIEVLWRHVSDRKCDPLELMSHSSEGVSGLLGAVREGKLAVANAIGSVMAEVPALMPFLAGASKFLLDEELQLPSVATYWCGGAKELSHVLANLDSLTVRNAFVVTEAAPVIVADLSPEAKNELVATLKARPREYVAQERLPHSTTPVWDNGAWRPWHVAIRCFQLQTSKTVEVLPGALTRLSPVENVLGRSPVSGLLTQDCWIANEHPVDNETTLLPAPDAKVALKRSGDELPSRVAEHLFWLGRYAERGEAIARLLRTTLTRLASENELDDLPELPRLIAALAAIGQIEPDYAIAPLEVSMPKLEDILPASVLDSSQSRGLQSTIRSVVHNASVVRDRLSIDAYRIIQHASSDLNAPLADRNIGRLIERMNGLIVDLLAFAGVLGESFTRTHAWQFLELGRRLERAYQTAELLSATLVPVGEGVRAVCEAVLETSDSLMTYRSRYLNLVRVAPTLDLLVTDESNPRSIRFQLDEIARVFAQLPEQSRPVGLGIDEKIALELRHHLQMADPNVLSGEDESARRVHLEQLLDRLIQRLPELSNAIAARYLIHTGATQTLTGVTAGLPGVFPKEA</sequence>
<feature type="domain" description="DUF403" evidence="1">
    <location>
        <begin position="508"/>
        <end position="825"/>
    </location>
</feature>
<dbReference type="Gene3D" id="3.40.50.11290">
    <property type="match status" value="1"/>
</dbReference>
<dbReference type="Pfam" id="PF04168">
    <property type="entry name" value="Alpha-E"/>
    <property type="match status" value="1"/>
</dbReference>
<proteinExistence type="predicted"/>
<dbReference type="AlphaFoldDB" id="A0A5C6EDL5"/>
<evidence type="ECO:0000259" key="2">
    <source>
        <dbReference type="Pfam" id="PF14403"/>
    </source>
</evidence>
<name>A0A5C6EDL5_9BACT</name>
<dbReference type="InterPro" id="IPR007296">
    <property type="entry name" value="DUF403"/>
</dbReference>
<feature type="domain" description="Circularly permuted ATP-grasp type 2" evidence="2">
    <location>
        <begin position="82"/>
        <end position="457"/>
    </location>
</feature>
<dbReference type="InterPro" id="IPR025841">
    <property type="entry name" value="CP_ATPgrasp_2"/>
</dbReference>
<organism evidence="3 4">
    <name type="scientific">Rubripirellula tenax</name>
    <dbReference type="NCBI Taxonomy" id="2528015"/>
    <lineage>
        <taxon>Bacteria</taxon>
        <taxon>Pseudomonadati</taxon>
        <taxon>Planctomycetota</taxon>
        <taxon>Planctomycetia</taxon>
        <taxon>Pirellulales</taxon>
        <taxon>Pirellulaceae</taxon>
        <taxon>Rubripirellula</taxon>
    </lineage>
</organism>
<accession>A0A5C6EDL5</accession>
<evidence type="ECO:0000259" key="1">
    <source>
        <dbReference type="Pfam" id="PF04168"/>
    </source>
</evidence>
<gene>
    <name evidence="3" type="ORF">Poly51_54820</name>
</gene>
<dbReference type="PANTHER" id="PTHR34595:SF2">
    <property type="entry name" value="BLR2978 PROTEIN"/>
    <property type="match status" value="1"/>
</dbReference>
<dbReference type="InterPro" id="IPR051680">
    <property type="entry name" value="ATP-dep_Glu-Cys_Ligase-2"/>
</dbReference>
<dbReference type="PANTHER" id="PTHR34595">
    <property type="entry name" value="BLR5612 PROTEIN"/>
    <property type="match status" value="1"/>
</dbReference>
<dbReference type="Pfam" id="PF14403">
    <property type="entry name" value="CP_ATPgrasp_2"/>
    <property type="match status" value="1"/>
</dbReference>
<dbReference type="SUPFAM" id="SSF56059">
    <property type="entry name" value="Glutathione synthetase ATP-binding domain-like"/>
    <property type="match status" value="1"/>
</dbReference>
<dbReference type="Proteomes" id="UP000318288">
    <property type="component" value="Unassembled WGS sequence"/>
</dbReference>